<dbReference type="AlphaFoldDB" id="A0A3E0WZ71"/>
<dbReference type="InterPro" id="IPR021997">
    <property type="entry name" value="SporV_AA"/>
</dbReference>
<keyword evidence="1" id="KW-0472">Membrane</keyword>
<accession>A0A3E0WZ71</accession>
<dbReference type="InterPro" id="IPR038548">
    <property type="entry name" value="SporV_AA_N_sf"/>
</dbReference>
<dbReference type="Pfam" id="PF12164">
    <property type="entry name" value="SporV_AA"/>
    <property type="match status" value="1"/>
</dbReference>
<evidence type="ECO:0000256" key="1">
    <source>
        <dbReference type="SAM" id="Phobius"/>
    </source>
</evidence>
<dbReference type="Gene3D" id="2.60.480.10">
    <property type="entry name" value="eubacterium ventriosum atcc domain"/>
    <property type="match status" value="1"/>
</dbReference>
<dbReference type="EMBL" id="NFZX01000002">
    <property type="protein sequence ID" value="RFA37197.1"/>
    <property type="molecule type" value="Genomic_DNA"/>
</dbReference>
<proteinExistence type="predicted"/>
<feature type="transmembrane region" description="Helical" evidence="1">
    <location>
        <begin position="108"/>
        <end position="131"/>
    </location>
</feature>
<feature type="domain" description="Stage V sporulation protein AA" evidence="2">
    <location>
        <begin position="15"/>
        <end position="102"/>
    </location>
</feature>
<reference evidence="3 4" key="1">
    <citation type="submission" date="2017-05" db="EMBL/GenBank/DDBJ databases">
        <title>Virgibacillus sp. AK90 isolated from a saltern of Kakinada, India.</title>
        <authorList>
            <person name="Gupta V."/>
            <person name="Sidhu C."/>
            <person name="Korpole S."/>
            <person name="Pinnaka A.K."/>
        </authorList>
    </citation>
    <scope>NUCLEOTIDE SEQUENCE [LARGE SCALE GENOMIC DNA]</scope>
    <source>
        <strain evidence="3 4">AK90</strain>
    </source>
</reference>
<dbReference type="Proteomes" id="UP000256488">
    <property type="component" value="Unassembled WGS sequence"/>
</dbReference>
<keyword evidence="1" id="KW-0812">Transmembrane</keyword>
<protein>
    <submittedName>
        <fullName evidence="3">Stage V sporulation protein AA</fullName>
    </submittedName>
</protein>
<evidence type="ECO:0000259" key="2">
    <source>
        <dbReference type="Pfam" id="PF12164"/>
    </source>
</evidence>
<sequence length="220" mass="25691">MIQVSEAFGGRKLPNQVYVRMKKTLELTAYQLLQLKDIAVISTNNTNKKEIEYTPIYRLGKKDKNIVVIDSFLVIEHLNCNFPDLDFQLIGPDQTIIRINKRKKSPSVLVALSVWLLIFVGTAMTIMNFHYDVSMQEVHQKVHFLLTGEKKEYPLWLQIPYSLGLGIGMLLFFNHWFNKRFNEEPSPLEVEIYNYQRNLDDYVIQYENAHNDADHPHSSS</sequence>
<feature type="transmembrane region" description="Helical" evidence="1">
    <location>
        <begin position="155"/>
        <end position="173"/>
    </location>
</feature>
<name>A0A3E0WZ71_9BACI</name>
<organism evidence="3 4">
    <name type="scientific">Virgibacillus dokdonensis</name>
    <dbReference type="NCBI Taxonomy" id="302167"/>
    <lineage>
        <taxon>Bacteria</taxon>
        <taxon>Bacillati</taxon>
        <taxon>Bacillota</taxon>
        <taxon>Bacilli</taxon>
        <taxon>Bacillales</taxon>
        <taxon>Bacillaceae</taxon>
        <taxon>Virgibacillus</taxon>
    </lineage>
</organism>
<keyword evidence="1" id="KW-1133">Transmembrane helix</keyword>
<evidence type="ECO:0000313" key="4">
    <source>
        <dbReference type="Proteomes" id="UP000256488"/>
    </source>
</evidence>
<comment type="caution">
    <text evidence="3">The sequence shown here is derived from an EMBL/GenBank/DDBJ whole genome shotgun (WGS) entry which is preliminary data.</text>
</comment>
<evidence type="ECO:0000313" key="3">
    <source>
        <dbReference type="EMBL" id="RFA37197.1"/>
    </source>
</evidence>
<gene>
    <name evidence="3" type="ORF">CAI16_01585</name>
</gene>